<dbReference type="InterPro" id="IPR015376">
    <property type="entry name" value="Znr_NADH_PPase"/>
</dbReference>
<dbReference type="Pfam" id="PF00293">
    <property type="entry name" value="NUDIX"/>
    <property type="match status" value="1"/>
</dbReference>
<dbReference type="PANTHER" id="PTHR42904">
    <property type="entry name" value="NUDIX HYDROLASE, NUDC SUBFAMILY"/>
    <property type="match status" value="1"/>
</dbReference>
<dbReference type="RefSeq" id="WP_126539148.1">
    <property type="nucleotide sequence ID" value="NZ_BSPM01000007.1"/>
</dbReference>
<dbReference type="InterPro" id="IPR049734">
    <property type="entry name" value="NudC-like_C"/>
</dbReference>
<comment type="catalytic activity">
    <reaction evidence="9">
        <text>a 5'-end NAD(+)-phospho-ribonucleoside in mRNA + H2O = a 5'-end phospho-adenosine-phospho-ribonucleoside in mRNA + beta-nicotinamide D-ribonucleotide + 2 H(+)</text>
        <dbReference type="Rhea" id="RHEA:60876"/>
        <dbReference type="Rhea" id="RHEA-COMP:15698"/>
        <dbReference type="Rhea" id="RHEA-COMP:15719"/>
        <dbReference type="ChEBI" id="CHEBI:14649"/>
        <dbReference type="ChEBI" id="CHEBI:15377"/>
        <dbReference type="ChEBI" id="CHEBI:15378"/>
        <dbReference type="ChEBI" id="CHEBI:144029"/>
        <dbReference type="ChEBI" id="CHEBI:144051"/>
    </reaction>
    <physiologicalReaction direction="left-to-right" evidence="9">
        <dbReference type="Rhea" id="RHEA:60877"/>
    </physiologicalReaction>
</comment>
<gene>
    <name evidence="11" type="ORF">EDD54_3813</name>
</gene>
<dbReference type="InterPro" id="IPR015375">
    <property type="entry name" value="NADH_PPase-like_N"/>
</dbReference>
<dbReference type="EMBL" id="SNXY01000010">
    <property type="protein sequence ID" value="TDP82544.1"/>
    <property type="molecule type" value="Genomic_DNA"/>
</dbReference>
<dbReference type="SUPFAM" id="SSF55811">
    <property type="entry name" value="Nudix"/>
    <property type="match status" value="1"/>
</dbReference>
<dbReference type="GO" id="GO:0046872">
    <property type="term" value="F:metal ion binding"/>
    <property type="evidence" value="ECO:0007669"/>
    <property type="project" value="UniProtKB-KW"/>
</dbReference>
<evidence type="ECO:0000313" key="11">
    <source>
        <dbReference type="EMBL" id="TDP82544.1"/>
    </source>
</evidence>
<dbReference type="Gene3D" id="3.90.79.20">
    <property type="match status" value="1"/>
</dbReference>
<keyword evidence="7" id="KW-0460">Magnesium</keyword>
<dbReference type="InterPro" id="IPR050241">
    <property type="entry name" value="NAD-cap_RNA_hydrolase_NudC"/>
</dbReference>
<keyword evidence="12" id="KW-1185">Reference proteome</keyword>
<dbReference type="PROSITE" id="PS51462">
    <property type="entry name" value="NUDIX"/>
    <property type="match status" value="1"/>
</dbReference>
<dbReference type="GO" id="GO:0035529">
    <property type="term" value="F:NADH pyrophosphatase activity"/>
    <property type="evidence" value="ECO:0007669"/>
    <property type="project" value="TreeGrafter"/>
</dbReference>
<proteinExistence type="inferred from homology"/>
<accession>A0A4R6R9E9</accession>
<dbReference type="Pfam" id="PF09297">
    <property type="entry name" value="Zn_ribbon_NUD"/>
    <property type="match status" value="1"/>
</dbReference>
<protein>
    <recommendedName>
        <fullName evidence="4">NAD(+) diphosphatase</fullName>
        <ecNumber evidence="4">3.6.1.22</ecNumber>
    </recommendedName>
</protein>
<evidence type="ECO:0000256" key="3">
    <source>
        <dbReference type="ARBA" id="ARBA00009595"/>
    </source>
</evidence>
<reference evidence="11 12" key="1">
    <citation type="submission" date="2019-03" db="EMBL/GenBank/DDBJ databases">
        <title>Genomic Encyclopedia of Type Strains, Phase IV (KMG-IV): sequencing the most valuable type-strain genomes for metagenomic binning, comparative biology and taxonomic classification.</title>
        <authorList>
            <person name="Goeker M."/>
        </authorList>
    </citation>
    <scope>NUCLEOTIDE SEQUENCE [LARGE SCALE GENOMIC DNA]</scope>
    <source>
        <strain evidence="11 12">DSM 102969</strain>
    </source>
</reference>
<dbReference type="GO" id="GO:0019677">
    <property type="term" value="P:NAD+ catabolic process"/>
    <property type="evidence" value="ECO:0007669"/>
    <property type="project" value="TreeGrafter"/>
</dbReference>
<evidence type="ECO:0000256" key="2">
    <source>
        <dbReference type="ARBA" id="ARBA00001947"/>
    </source>
</evidence>
<comment type="caution">
    <text evidence="11">The sequence shown here is derived from an EMBL/GenBank/DDBJ whole genome shotgun (WGS) entry which is preliminary data.</text>
</comment>
<keyword evidence="8" id="KW-0520">NAD</keyword>
<evidence type="ECO:0000256" key="6">
    <source>
        <dbReference type="ARBA" id="ARBA00022801"/>
    </source>
</evidence>
<evidence type="ECO:0000256" key="9">
    <source>
        <dbReference type="ARBA" id="ARBA00023679"/>
    </source>
</evidence>
<comment type="cofactor">
    <cofactor evidence="1">
        <name>Mg(2+)</name>
        <dbReference type="ChEBI" id="CHEBI:18420"/>
    </cofactor>
</comment>
<keyword evidence="6" id="KW-0378">Hydrolase</keyword>
<sequence length="309" mass="33210">MSADAPLDRSRFNGFSVNPLDRRSEKRGDPAVLAGALADARAAAFLFVGDQIVLDPTTAGLALFDLARARRLGADLAEAILLGWLPDGAPRFAAGLPAAPAAEEGLVATDLRSLALEGRIEDDGFGQVAQGRSMLAWHARHGFCANCGSRTVPAIGGYRRDCPACEAQHFPRVDPVSIMLISDGDRALLGRQPRFKTGSYSCLAGFVEPGETVEDAVRRETFEEAGIRVGRVRYHSSQPWPFPSSLMLGCLGEAVSTEITIDHAELEDCRWFPRAEVRAMLAGTHPDGLYCPPKLAIARMLVEAWVVAG</sequence>
<dbReference type="GO" id="GO:0006742">
    <property type="term" value="P:NADP+ catabolic process"/>
    <property type="evidence" value="ECO:0007669"/>
    <property type="project" value="TreeGrafter"/>
</dbReference>
<evidence type="ECO:0000256" key="4">
    <source>
        <dbReference type="ARBA" id="ARBA00012381"/>
    </source>
</evidence>
<dbReference type="InterPro" id="IPR000086">
    <property type="entry name" value="NUDIX_hydrolase_dom"/>
</dbReference>
<comment type="similarity">
    <text evidence="3">Belongs to the Nudix hydrolase family. NudC subfamily.</text>
</comment>
<dbReference type="GO" id="GO:0005829">
    <property type="term" value="C:cytosol"/>
    <property type="evidence" value="ECO:0007669"/>
    <property type="project" value="TreeGrafter"/>
</dbReference>
<organism evidence="11 12">
    <name type="scientific">Oharaeibacter diazotrophicus</name>
    <dbReference type="NCBI Taxonomy" id="1920512"/>
    <lineage>
        <taxon>Bacteria</taxon>
        <taxon>Pseudomonadati</taxon>
        <taxon>Pseudomonadota</taxon>
        <taxon>Alphaproteobacteria</taxon>
        <taxon>Hyphomicrobiales</taxon>
        <taxon>Pleomorphomonadaceae</taxon>
        <taxon>Oharaeibacter</taxon>
    </lineage>
</organism>
<dbReference type="Pfam" id="PF09296">
    <property type="entry name" value="NUDIX-like"/>
    <property type="match status" value="1"/>
</dbReference>
<feature type="domain" description="Nudix hydrolase" evidence="10">
    <location>
        <begin position="171"/>
        <end position="295"/>
    </location>
</feature>
<dbReference type="EC" id="3.6.1.22" evidence="4"/>
<evidence type="ECO:0000256" key="1">
    <source>
        <dbReference type="ARBA" id="ARBA00001946"/>
    </source>
</evidence>
<evidence type="ECO:0000256" key="5">
    <source>
        <dbReference type="ARBA" id="ARBA00022723"/>
    </source>
</evidence>
<evidence type="ECO:0000313" key="12">
    <source>
        <dbReference type="Proteomes" id="UP000294547"/>
    </source>
</evidence>
<dbReference type="PROSITE" id="PS00893">
    <property type="entry name" value="NUDIX_BOX"/>
    <property type="match status" value="1"/>
</dbReference>
<evidence type="ECO:0000256" key="7">
    <source>
        <dbReference type="ARBA" id="ARBA00022842"/>
    </source>
</evidence>
<dbReference type="AlphaFoldDB" id="A0A4R6R9E9"/>
<dbReference type="Proteomes" id="UP000294547">
    <property type="component" value="Unassembled WGS sequence"/>
</dbReference>
<dbReference type="InterPro" id="IPR020084">
    <property type="entry name" value="NUDIX_hydrolase_CS"/>
</dbReference>
<comment type="cofactor">
    <cofactor evidence="2">
        <name>Zn(2+)</name>
        <dbReference type="ChEBI" id="CHEBI:29105"/>
    </cofactor>
</comment>
<dbReference type="OrthoDB" id="9791656at2"/>
<dbReference type="CDD" id="cd03429">
    <property type="entry name" value="NUDIX_NADH_pyrophosphatase_Nudt13"/>
    <property type="match status" value="1"/>
</dbReference>
<dbReference type="NCBIfam" id="NF001299">
    <property type="entry name" value="PRK00241.1"/>
    <property type="match status" value="1"/>
</dbReference>
<dbReference type="Gene3D" id="3.90.79.10">
    <property type="entry name" value="Nucleoside Triphosphate Pyrophosphohydrolase"/>
    <property type="match status" value="1"/>
</dbReference>
<name>A0A4R6R9E9_9HYPH</name>
<keyword evidence="5" id="KW-0479">Metal-binding</keyword>
<dbReference type="PANTHER" id="PTHR42904:SF6">
    <property type="entry name" value="NAD-CAPPED RNA HYDROLASE NUDT12"/>
    <property type="match status" value="1"/>
</dbReference>
<evidence type="ECO:0000256" key="8">
    <source>
        <dbReference type="ARBA" id="ARBA00023027"/>
    </source>
</evidence>
<evidence type="ECO:0000259" key="10">
    <source>
        <dbReference type="PROSITE" id="PS51462"/>
    </source>
</evidence>
<dbReference type="InterPro" id="IPR015797">
    <property type="entry name" value="NUDIX_hydrolase-like_dom_sf"/>
</dbReference>